<dbReference type="PANTHER" id="PTHR33099">
    <property type="entry name" value="FE2OG DIOXYGENASE DOMAIN-CONTAINING PROTEIN"/>
    <property type="match status" value="1"/>
</dbReference>
<evidence type="ECO:0000256" key="1">
    <source>
        <dbReference type="SAM" id="MobiDB-lite"/>
    </source>
</evidence>
<evidence type="ECO:0008006" key="4">
    <source>
        <dbReference type="Google" id="ProtNLM"/>
    </source>
</evidence>
<sequence>MHFPPIHTHTYIQRGEMAPSNNENDPIDIKNGLNLVLDKVRSTGSFMTSANIDTAVNPGLYIPDVGNIGLPISTEHAKAIIQSCHPSPYGKGTETLVDESVRKSWQLDASQFALQNPRWQLQVELFVDKAVTGLGLTANGREVKAKLYKLLIYEEGAFFLPHRDSEKADGMFGTLAVCLPSKHEGGDVIVSHSRDQLKFQTAPTSEFGISWAAWYADVTHEVKPVTSGYRVVLIYNLIHRPSTALLESRGSSTENITRLLDPWARAAGVDPIPYLDGWNNRIHDTCPSALIYVLGHQYTNAALNFSRLKGVDQCRFAELRGACQRAGFDIFLANIEKKEMGAVEDDGSFYGGSYGRGGNGTHRIDYLIESSLTLSHVVDSGGIAVGRDIPFPKDMLIQTSVFDRDPDKEDFQGFTGNEGASATHFYHETGVLIFPRRFHFLFTFQRFKHGYGNAKSVLEDYHRDLSERPNDMLARQKLLQVCRMITPGCCRYRRRVSPQEVQHKILQIALELSDVELFCRAMEWLEKSFPSRTAQFSQIAKIVPQISRDAIHSSLSKMSGRSNDKQSLSRYKEMFSDLVNEHYEMKFDKLLPTHNGGSESEGHDLAKVISDYPEKGVLSSIMPSLETKLDNTAFLVAFITSAHDYSLSGKFDKEEADAVLKALFSKVVASFNIESVTSSHHTRGLYGGTSGYDGPSNNLRISPSLVVKLIQFADATGNDSTKLINTLTEYTLDVKEGTEESTFHDFLFPVANGICAHIDTTERSSTGSERRFMKHMLAKYVRDYVKKAPPSPPPDWKKKTTIRCIYLNCASLRDFIDDPSSTTKDFALGEKRRNHLDQQIDKTFFTTTIVRANPHKLRVEKTQALLVSDFKAWVARVQIANSVLDKLSQKGYLEDMLGNQYHSILSHQNLVLPDDLPALPAPPGLRNMVQRTVPAKRPFGQ</sequence>
<accession>A0A7U2QTD2</accession>
<dbReference type="Gene3D" id="2.60.120.620">
    <property type="entry name" value="q2cbj1_9rhob like domain"/>
    <property type="match status" value="1"/>
</dbReference>
<evidence type="ECO:0000313" key="3">
    <source>
        <dbReference type="Proteomes" id="UP000596276"/>
    </source>
</evidence>
<dbReference type="AlphaFoldDB" id="A0A7U2QTD2"/>
<name>A0A7U2QTD2_ASPFN</name>
<evidence type="ECO:0000313" key="2">
    <source>
        <dbReference type="EMBL" id="QRD82120.1"/>
    </source>
</evidence>
<keyword evidence="3" id="KW-1185">Reference proteome</keyword>
<gene>
    <name evidence="2" type="ORF">F9C07_2277420</name>
</gene>
<dbReference type="EMBL" id="CP044622">
    <property type="protein sequence ID" value="QRD82120.1"/>
    <property type="molecule type" value="Genomic_DNA"/>
</dbReference>
<dbReference type="Proteomes" id="UP000596276">
    <property type="component" value="Chromosome 2"/>
</dbReference>
<reference evidence="3" key="1">
    <citation type="journal article" date="2021" name="G3 (Bethesda)">
        <title>Chromosome assembled and annotated genome sequence of Aspergillus flavus NRRL 3357.</title>
        <authorList>
            <person name="Skerker J.M."/>
            <person name="Pianalto K.M."/>
            <person name="Mondo S.J."/>
            <person name="Yang K."/>
            <person name="Arkin A.P."/>
            <person name="Keller N.P."/>
            <person name="Grigoriev I.V."/>
            <person name="Louise Glass N.L."/>
        </authorList>
    </citation>
    <scope>NUCLEOTIDE SEQUENCE [LARGE SCALE GENOMIC DNA]</scope>
    <source>
        <strain evidence="3">ATCC 200026 / FGSC A1120 / IAM 13836 / NRRL 3357 / JCM 12722 / SRRC 167</strain>
    </source>
</reference>
<feature type="region of interest" description="Disordered" evidence="1">
    <location>
        <begin position="1"/>
        <end position="25"/>
    </location>
</feature>
<dbReference type="VEuPathDB" id="FungiDB:F9C07_2277420"/>
<dbReference type="PANTHER" id="PTHR33099:SF7">
    <property type="entry name" value="MYND-TYPE DOMAIN-CONTAINING PROTEIN"/>
    <property type="match status" value="1"/>
</dbReference>
<protein>
    <recommendedName>
        <fullName evidence="4">Prolyl 4-hydroxylase alpha subunit Fe(2+) 2OG dioxygenase domain-containing protein</fullName>
    </recommendedName>
</protein>
<proteinExistence type="predicted"/>
<dbReference type="VEuPathDB" id="FungiDB:AFLA_001463"/>
<organism evidence="2 3">
    <name type="scientific">Aspergillus flavus (strain ATCC 200026 / FGSC A1120 / IAM 13836 / NRRL 3357 / JCM 12722 / SRRC 167)</name>
    <dbReference type="NCBI Taxonomy" id="332952"/>
    <lineage>
        <taxon>Eukaryota</taxon>
        <taxon>Fungi</taxon>
        <taxon>Dikarya</taxon>
        <taxon>Ascomycota</taxon>
        <taxon>Pezizomycotina</taxon>
        <taxon>Eurotiomycetes</taxon>
        <taxon>Eurotiomycetidae</taxon>
        <taxon>Eurotiales</taxon>
        <taxon>Aspergillaceae</taxon>
        <taxon>Aspergillus</taxon>
        <taxon>Aspergillus subgen. Circumdati</taxon>
    </lineage>
</organism>